<dbReference type="Proteomes" id="UP000002279">
    <property type="component" value="Unplaced"/>
</dbReference>
<dbReference type="InterPro" id="IPR013783">
    <property type="entry name" value="Ig-like_fold"/>
</dbReference>
<dbReference type="PANTHER" id="PTHR20859:SF55">
    <property type="entry name" value="INTERFERON LAMBDA RECEPTOR 1"/>
    <property type="match status" value="1"/>
</dbReference>
<reference evidence="2" key="2">
    <citation type="submission" date="2025-09" db="UniProtKB">
        <authorList>
            <consortium name="Ensembl"/>
        </authorList>
    </citation>
    <scope>IDENTIFICATION</scope>
    <source>
        <strain evidence="2">Glennie</strain>
    </source>
</reference>
<dbReference type="Bgee" id="ENSOANG00000038626">
    <property type="expression patterns" value="Expressed in fibroblast and 4 other cell types or tissues"/>
</dbReference>
<feature type="region of interest" description="Disordered" evidence="1">
    <location>
        <begin position="1"/>
        <end position="30"/>
    </location>
</feature>
<feature type="region of interest" description="Disordered" evidence="1">
    <location>
        <begin position="347"/>
        <end position="396"/>
    </location>
</feature>
<reference evidence="2" key="1">
    <citation type="submission" date="2025-08" db="UniProtKB">
        <authorList>
            <consortium name="Ensembl"/>
        </authorList>
    </citation>
    <scope>IDENTIFICATION</scope>
    <source>
        <strain evidence="2">Glennie</strain>
    </source>
</reference>
<dbReference type="InterPro" id="IPR036116">
    <property type="entry name" value="FN3_sf"/>
</dbReference>
<evidence type="ECO:0000256" key="1">
    <source>
        <dbReference type="SAM" id="MobiDB-lite"/>
    </source>
</evidence>
<dbReference type="Gene3D" id="2.60.40.10">
    <property type="entry name" value="Immunoglobulins"/>
    <property type="match status" value="2"/>
</dbReference>
<evidence type="ECO:0000313" key="2">
    <source>
        <dbReference type="Ensembl" id="ENSOANP00000035955.1"/>
    </source>
</evidence>
<dbReference type="Ensembl" id="ENSOANT00000053284.1">
    <property type="protein sequence ID" value="ENSOANP00000035955.1"/>
    <property type="gene ID" value="ENSOANG00000038626.1"/>
</dbReference>
<dbReference type="InParanoid" id="A0A6I8N555"/>
<sequence>SGKASGGRGVAEGIPPGGSGQRVTRRSRSPLSFENQKRWWKVPPCHLRARQTCDLTCLVKNQHIKFKGRVRAVTPGARSPWAESQYLDYIFDVELAPPILEVRRLEAALIVNATFPLPACESLEPLKYDVDFWEAGRPKKDFSGSRLPIGPSEVRTLDVLGILTVCPRKGAAAQRKPRPPAGEPPGSEEEEEEEDEDDRDVFRPYLKPPPFLEGTPSASAPALGEIESVEGGGSPAPRSGSGCGAGEAGAGGPSGSAGSSSSRGKPPANGYATRKRQREPSRDADVPLMPEVSEWAPLPARGLGGCPSASIWDAPKMRDLRKGGAQAPLDPEELFISLQTLVFATASGPDSLSGDEETSLGSEEEEEAAFLDPPGLGNAAPGSPEDRSCPRVRPPGCEPGRYVVRSRELCDGC</sequence>
<dbReference type="AlphaFoldDB" id="A0A6I8N555"/>
<name>A0A6I8N555_ORNAN</name>
<evidence type="ECO:0000313" key="3">
    <source>
        <dbReference type="Proteomes" id="UP000002279"/>
    </source>
</evidence>
<feature type="compositionally biased region" description="Acidic residues" evidence="1">
    <location>
        <begin position="186"/>
        <end position="199"/>
    </location>
</feature>
<dbReference type="SUPFAM" id="SSF49265">
    <property type="entry name" value="Fibronectin type III"/>
    <property type="match status" value="1"/>
</dbReference>
<dbReference type="InterPro" id="IPR050650">
    <property type="entry name" value="Type-II_Cytokine-TF_Rcpt"/>
</dbReference>
<accession>A0A6I8N555</accession>
<dbReference type="OMA" id="PSASIWD"/>
<feature type="compositionally biased region" description="Acidic residues" evidence="1">
    <location>
        <begin position="353"/>
        <end position="369"/>
    </location>
</feature>
<proteinExistence type="predicted"/>
<dbReference type="PANTHER" id="PTHR20859">
    <property type="entry name" value="INTERFERON/INTERLEUKIN RECEPTOR"/>
    <property type="match status" value="1"/>
</dbReference>
<protein>
    <submittedName>
        <fullName evidence="2">Uncharacterized protein</fullName>
    </submittedName>
</protein>
<feature type="region of interest" description="Disordered" evidence="1">
    <location>
        <begin position="170"/>
        <end position="289"/>
    </location>
</feature>
<feature type="compositionally biased region" description="Gly residues" evidence="1">
    <location>
        <begin position="241"/>
        <end position="255"/>
    </location>
</feature>
<dbReference type="GeneTree" id="ENSGT00510000048978"/>
<organism evidence="2 3">
    <name type="scientific">Ornithorhynchus anatinus</name>
    <name type="common">Duckbill platypus</name>
    <dbReference type="NCBI Taxonomy" id="9258"/>
    <lineage>
        <taxon>Eukaryota</taxon>
        <taxon>Metazoa</taxon>
        <taxon>Chordata</taxon>
        <taxon>Craniata</taxon>
        <taxon>Vertebrata</taxon>
        <taxon>Euteleostomi</taxon>
        <taxon>Mammalia</taxon>
        <taxon>Monotremata</taxon>
        <taxon>Ornithorhynchidae</taxon>
        <taxon>Ornithorhynchus</taxon>
    </lineage>
</organism>
<feature type="compositionally biased region" description="Gly residues" evidence="1">
    <location>
        <begin position="1"/>
        <end position="20"/>
    </location>
</feature>
<keyword evidence="3" id="KW-1185">Reference proteome</keyword>